<dbReference type="EMBL" id="UINC01000486">
    <property type="protein sequence ID" value="SUZ56189.1"/>
    <property type="molecule type" value="Genomic_DNA"/>
</dbReference>
<evidence type="ECO:0000313" key="2">
    <source>
        <dbReference type="EMBL" id="SUZ56189.1"/>
    </source>
</evidence>
<organism evidence="2">
    <name type="scientific">marine metagenome</name>
    <dbReference type="NCBI Taxonomy" id="408172"/>
    <lineage>
        <taxon>unclassified sequences</taxon>
        <taxon>metagenomes</taxon>
        <taxon>ecological metagenomes</taxon>
    </lineage>
</organism>
<accession>A0A381NPC7</accession>
<sequence length="298" mass="32714">MIKQAAVVFASFIAVGGAVMACNGNTGAGAADSSKGAENAVAAEFPSEIEQLAENVFLFTNSTHRSLLVVTNDAVLATDPQGSQSNAERFVEVIREMTNAPIRYVVYSHHHGDHILGGEAFPADSEFIAHRNAEPYLETMDARSVDRFVGDEETIDVGGLEVVLIYPGPSETDSSLVILVPERRVAFMVDAVAVRTVPWRTMNDANPHDWISALERVETLDFDILAPGHGPTGSKNDVRENITYLETLVGAVQERIDQGQTLEEIQETLELPEYQGWVRYNEHFKENIQGIYRELIGA</sequence>
<dbReference type="PANTHER" id="PTHR42951:SF22">
    <property type="entry name" value="METALLO BETA-LACTAMASE SUPERFAMILY LIPOPROTEIN"/>
    <property type="match status" value="1"/>
</dbReference>
<dbReference type="SMART" id="SM00849">
    <property type="entry name" value="Lactamase_B"/>
    <property type="match status" value="1"/>
</dbReference>
<dbReference type="SUPFAM" id="SSF56281">
    <property type="entry name" value="Metallo-hydrolase/oxidoreductase"/>
    <property type="match status" value="1"/>
</dbReference>
<dbReference type="AlphaFoldDB" id="A0A381NPC7"/>
<dbReference type="InterPro" id="IPR001279">
    <property type="entry name" value="Metallo-B-lactamas"/>
</dbReference>
<name>A0A381NPC7_9ZZZZ</name>
<proteinExistence type="predicted"/>
<reference evidence="2" key="1">
    <citation type="submission" date="2018-05" db="EMBL/GenBank/DDBJ databases">
        <authorList>
            <person name="Lanie J.A."/>
            <person name="Ng W.-L."/>
            <person name="Kazmierczak K.M."/>
            <person name="Andrzejewski T.M."/>
            <person name="Davidsen T.M."/>
            <person name="Wayne K.J."/>
            <person name="Tettelin H."/>
            <person name="Glass J.I."/>
            <person name="Rusch D."/>
            <person name="Podicherti R."/>
            <person name="Tsui H.-C.T."/>
            <person name="Winkler M.E."/>
        </authorList>
    </citation>
    <scope>NUCLEOTIDE SEQUENCE</scope>
</reference>
<dbReference type="InterPro" id="IPR036866">
    <property type="entry name" value="RibonucZ/Hydroxyglut_hydro"/>
</dbReference>
<dbReference type="PANTHER" id="PTHR42951">
    <property type="entry name" value="METALLO-BETA-LACTAMASE DOMAIN-CONTAINING"/>
    <property type="match status" value="1"/>
</dbReference>
<dbReference type="Gene3D" id="3.60.15.10">
    <property type="entry name" value="Ribonuclease Z/Hydroxyacylglutathione hydrolase-like"/>
    <property type="match status" value="1"/>
</dbReference>
<dbReference type="InterPro" id="IPR050855">
    <property type="entry name" value="NDM-1-like"/>
</dbReference>
<dbReference type="CDD" id="cd16282">
    <property type="entry name" value="metallo-hydrolase-like_MBL-fold"/>
    <property type="match status" value="1"/>
</dbReference>
<gene>
    <name evidence="2" type="ORF">METZ01_LOCUS9043</name>
</gene>
<dbReference type="Pfam" id="PF00753">
    <property type="entry name" value="Lactamase_B"/>
    <property type="match status" value="1"/>
</dbReference>
<evidence type="ECO:0000259" key="1">
    <source>
        <dbReference type="SMART" id="SM00849"/>
    </source>
</evidence>
<dbReference type="PROSITE" id="PS51257">
    <property type="entry name" value="PROKAR_LIPOPROTEIN"/>
    <property type="match status" value="1"/>
</dbReference>
<protein>
    <recommendedName>
        <fullName evidence="1">Metallo-beta-lactamase domain-containing protein</fullName>
    </recommendedName>
</protein>
<feature type="domain" description="Metallo-beta-lactamase" evidence="1">
    <location>
        <begin position="63"/>
        <end position="229"/>
    </location>
</feature>